<sequence length="190" mass="20514">MSAADRERWDARYRAGTRAASAAALLRDNTHLLPRRGRALDLACGLGGNALLLAAHGLDTEAWDVSAVALAALAAQARAQGLALSTRQCDLDDTPLPLQTFDVIVVARFLDRRLFAALPAALRPGGLLFYETFSRLSAHGPANPDWKLADNELLAAAHGLRLRVYRDEWDAGDETRGLRGLVQLIAQKPA</sequence>
<dbReference type="SUPFAM" id="SSF53335">
    <property type="entry name" value="S-adenosyl-L-methionine-dependent methyltransferases"/>
    <property type="match status" value="1"/>
</dbReference>
<dbReference type="CDD" id="cd02440">
    <property type="entry name" value="AdoMet_MTases"/>
    <property type="match status" value="1"/>
</dbReference>
<dbReference type="GO" id="GO:0008168">
    <property type="term" value="F:methyltransferase activity"/>
    <property type="evidence" value="ECO:0007669"/>
    <property type="project" value="UniProtKB-KW"/>
</dbReference>
<evidence type="ECO:0000256" key="1">
    <source>
        <dbReference type="ARBA" id="ARBA00022603"/>
    </source>
</evidence>
<organism evidence="5 6">
    <name type="scientific">Plasticicumulans acidivorans</name>
    <dbReference type="NCBI Taxonomy" id="886464"/>
    <lineage>
        <taxon>Bacteria</taxon>
        <taxon>Pseudomonadati</taxon>
        <taxon>Pseudomonadota</taxon>
        <taxon>Gammaproteobacteria</taxon>
        <taxon>Candidatus Competibacteraceae</taxon>
        <taxon>Plasticicumulans</taxon>
    </lineage>
</organism>
<dbReference type="PANTHER" id="PTHR43464:SF19">
    <property type="entry name" value="UBIQUINONE BIOSYNTHESIS O-METHYLTRANSFERASE, MITOCHONDRIAL"/>
    <property type="match status" value="1"/>
</dbReference>
<reference evidence="5 6" key="1">
    <citation type="submission" date="2018-05" db="EMBL/GenBank/DDBJ databases">
        <title>Genomic Encyclopedia of Type Strains, Phase IV (KMG-IV): sequencing the most valuable type-strain genomes for metagenomic binning, comparative biology and taxonomic classification.</title>
        <authorList>
            <person name="Goeker M."/>
        </authorList>
    </citation>
    <scope>NUCLEOTIDE SEQUENCE [LARGE SCALE GENOMIC DNA]</scope>
    <source>
        <strain evidence="5 6">DSM 23606</strain>
    </source>
</reference>
<evidence type="ECO:0000256" key="3">
    <source>
        <dbReference type="ARBA" id="ARBA00022691"/>
    </source>
</evidence>
<keyword evidence="6" id="KW-1185">Reference proteome</keyword>
<dbReference type="Gene3D" id="3.40.50.150">
    <property type="entry name" value="Vaccinia Virus protein VP39"/>
    <property type="match status" value="1"/>
</dbReference>
<comment type="caution">
    <text evidence="5">The sequence shown here is derived from an EMBL/GenBank/DDBJ whole genome shotgun (WGS) entry which is preliminary data.</text>
</comment>
<evidence type="ECO:0000313" key="6">
    <source>
        <dbReference type="Proteomes" id="UP000246569"/>
    </source>
</evidence>
<evidence type="ECO:0000313" key="5">
    <source>
        <dbReference type="EMBL" id="PWV64609.1"/>
    </source>
</evidence>
<proteinExistence type="predicted"/>
<gene>
    <name evidence="5" type="ORF">C7443_102259</name>
</gene>
<name>A0A317MY33_9GAMM</name>
<dbReference type="InterPro" id="IPR041698">
    <property type="entry name" value="Methyltransf_25"/>
</dbReference>
<protein>
    <submittedName>
        <fullName evidence="5">Methyltransferase family protein</fullName>
    </submittedName>
</protein>
<accession>A0A317MY33</accession>
<dbReference type="AlphaFoldDB" id="A0A317MY33"/>
<dbReference type="OrthoDB" id="9804312at2"/>
<feature type="domain" description="Methyltransferase" evidence="4">
    <location>
        <begin position="40"/>
        <end position="126"/>
    </location>
</feature>
<dbReference type="PANTHER" id="PTHR43464">
    <property type="entry name" value="METHYLTRANSFERASE"/>
    <property type="match status" value="1"/>
</dbReference>
<keyword evidence="2 5" id="KW-0808">Transferase</keyword>
<dbReference type="EMBL" id="QGTJ01000002">
    <property type="protein sequence ID" value="PWV64609.1"/>
    <property type="molecule type" value="Genomic_DNA"/>
</dbReference>
<dbReference type="InterPro" id="IPR029063">
    <property type="entry name" value="SAM-dependent_MTases_sf"/>
</dbReference>
<keyword evidence="1 5" id="KW-0489">Methyltransferase</keyword>
<dbReference type="Proteomes" id="UP000246569">
    <property type="component" value="Unassembled WGS sequence"/>
</dbReference>
<evidence type="ECO:0000256" key="2">
    <source>
        <dbReference type="ARBA" id="ARBA00022679"/>
    </source>
</evidence>
<evidence type="ECO:0000259" key="4">
    <source>
        <dbReference type="Pfam" id="PF13649"/>
    </source>
</evidence>
<dbReference type="RefSeq" id="WP_110017254.1">
    <property type="nucleotide sequence ID" value="NZ_QGTJ01000002.1"/>
</dbReference>
<keyword evidence="3" id="KW-0949">S-adenosyl-L-methionine</keyword>
<dbReference type="GO" id="GO:0032259">
    <property type="term" value="P:methylation"/>
    <property type="evidence" value="ECO:0007669"/>
    <property type="project" value="UniProtKB-KW"/>
</dbReference>
<dbReference type="Pfam" id="PF13649">
    <property type="entry name" value="Methyltransf_25"/>
    <property type="match status" value="1"/>
</dbReference>